<sequence>MVRLRYAHHVHLTNKKQ</sequence>
<organism evidence="1">
    <name type="scientific">Arundo donax</name>
    <name type="common">Giant reed</name>
    <name type="synonym">Donax arundinaceus</name>
    <dbReference type="NCBI Taxonomy" id="35708"/>
    <lineage>
        <taxon>Eukaryota</taxon>
        <taxon>Viridiplantae</taxon>
        <taxon>Streptophyta</taxon>
        <taxon>Embryophyta</taxon>
        <taxon>Tracheophyta</taxon>
        <taxon>Spermatophyta</taxon>
        <taxon>Magnoliopsida</taxon>
        <taxon>Liliopsida</taxon>
        <taxon>Poales</taxon>
        <taxon>Poaceae</taxon>
        <taxon>PACMAD clade</taxon>
        <taxon>Arundinoideae</taxon>
        <taxon>Arundineae</taxon>
        <taxon>Arundo</taxon>
    </lineage>
</organism>
<reference evidence="1" key="1">
    <citation type="submission" date="2014-09" db="EMBL/GenBank/DDBJ databases">
        <authorList>
            <person name="Magalhaes I.L.F."/>
            <person name="Oliveira U."/>
            <person name="Santos F.R."/>
            <person name="Vidigal T.H.D.A."/>
            <person name="Brescovit A.D."/>
            <person name="Santos A.J."/>
        </authorList>
    </citation>
    <scope>NUCLEOTIDE SEQUENCE</scope>
    <source>
        <tissue evidence="1">Shoot tissue taken approximately 20 cm above the soil surface</tissue>
    </source>
</reference>
<evidence type="ECO:0000313" key="1">
    <source>
        <dbReference type="EMBL" id="JAE16229.1"/>
    </source>
</evidence>
<dbReference type="EMBL" id="GBRH01181667">
    <property type="protein sequence ID" value="JAE16229.1"/>
    <property type="molecule type" value="Transcribed_RNA"/>
</dbReference>
<dbReference type="AlphaFoldDB" id="A0A0A9FYF5"/>
<accession>A0A0A9FYF5</accession>
<reference evidence="1" key="2">
    <citation type="journal article" date="2015" name="Data Brief">
        <title>Shoot transcriptome of the giant reed, Arundo donax.</title>
        <authorList>
            <person name="Barrero R.A."/>
            <person name="Guerrero F.D."/>
            <person name="Moolhuijzen P."/>
            <person name="Goolsby J.A."/>
            <person name="Tidwell J."/>
            <person name="Bellgard S.E."/>
            <person name="Bellgard M.I."/>
        </authorList>
    </citation>
    <scope>NUCLEOTIDE SEQUENCE</scope>
    <source>
        <tissue evidence="1">Shoot tissue taken approximately 20 cm above the soil surface</tissue>
    </source>
</reference>
<proteinExistence type="predicted"/>
<name>A0A0A9FYF5_ARUDO</name>
<protein>
    <submittedName>
        <fullName evidence="1">Uncharacterized protein</fullName>
    </submittedName>
</protein>